<name>A0A5C6DTY1_9BACT</name>
<evidence type="ECO:0000313" key="2">
    <source>
        <dbReference type="Proteomes" id="UP000315471"/>
    </source>
</evidence>
<dbReference type="Proteomes" id="UP000315471">
    <property type="component" value="Unassembled WGS sequence"/>
</dbReference>
<comment type="caution">
    <text evidence="1">The sequence shown here is derived from an EMBL/GenBank/DDBJ whole genome shotgun (WGS) entry which is preliminary data.</text>
</comment>
<accession>A0A5C6DTY1</accession>
<protein>
    <submittedName>
        <fullName evidence="1">Uncharacterized protein</fullName>
    </submittedName>
</protein>
<gene>
    <name evidence="1" type="ORF">Q31b_34850</name>
</gene>
<organism evidence="1 2">
    <name type="scientific">Novipirellula aureliae</name>
    <dbReference type="NCBI Taxonomy" id="2527966"/>
    <lineage>
        <taxon>Bacteria</taxon>
        <taxon>Pseudomonadati</taxon>
        <taxon>Planctomycetota</taxon>
        <taxon>Planctomycetia</taxon>
        <taxon>Pirellulales</taxon>
        <taxon>Pirellulaceae</taxon>
        <taxon>Novipirellula</taxon>
    </lineage>
</organism>
<dbReference type="EMBL" id="SJPY01000005">
    <property type="protein sequence ID" value="TWU40140.1"/>
    <property type="molecule type" value="Genomic_DNA"/>
</dbReference>
<proteinExistence type="predicted"/>
<keyword evidence="2" id="KW-1185">Reference proteome</keyword>
<sequence>MIMKPNQLSTDAQHDAIMREHVYRTVHGLEVRFTLSERSAESGTAPIADIGQNRVAEHFDAEHGVIDAVDEASAESFPASDPPATW</sequence>
<reference evidence="1 2" key="1">
    <citation type="submission" date="2019-02" db="EMBL/GenBank/DDBJ databases">
        <title>Deep-cultivation of Planctomycetes and their phenomic and genomic characterization uncovers novel biology.</title>
        <authorList>
            <person name="Wiegand S."/>
            <person name="Jogler M."/>
            <person name="Boedeker C."/>
            <person name="Pinto D."/>
            <person name="Vollmers J."/>
            <person name="Rivas-Marin E."/>
            <person name="Kohn T."/>
            <person name="Peeters S.H."/>
            <person name="Heuer A."/>
            <person name="Rast P."/>
            <person name="Oberbeckmann S."/>
            <person name="Bunk B."/>
            <person name="Jeske O."/>
            <person name="Meyerdierks A."/>
            <person name="Storesund J.E."/>
            <person name="Kallscheuer N."/>
            <person name="Luecker S."/>
            <person name="Lage O.M."/>
            <person name="Pohl T."/>
            <person name="Merkel B.J."/>
            <person name="Hornburger P."/>
            <person name="Mueller R.-W."/>
            <person name="Bruemmer F."/>
            <person name="Labrenz M."/>
            <person name="Spormann A.M."/>
            <person name="Op Den Camp H."/>
            <person name="Overmann J."/>
            <person name="Amann R."/>
            <person name="Jetten M.S.M."/>
            <person name="Mascher T."/>
            <person name="Medema M.H."/>
            <person name="Devos D.P."/>
            <person name="Kaster A.-K."/>
            <person name="Ovreas L."/>
            <person name="Rohde M."/>
            <person name="Galperin M.Y."/>
            <person name="Jogler C."/>
        </authorList>
    </citation>
    <scope>NUCLEOTIDE SEQUENCE [LARGE SCALE GENOMIC DNA]</scope>
    <source>
        <strain evidence="1 2">Q31b</strain>
    </source>
</reference>
<evidence type="ECO:0000313" key="1">
    <source>
        <dbReference type="EMBL" id="TWU40140.1"/>
    </source>
</evidence>
<dbReference type="AlphaFoldDB" id="A0A5C6DTY1"/>